<feature type="transmembrane region" description="Helical" evidence="1">
    <location>
        <begin position="125"/>
        <end position="144"/>
    </location>
</feature>
<accession>A0A840Q442</accession>
<feature type="transmembrane region" description="Helical" evidence="1">
    <location>
        <begin position="7"/>
        <end position="25"/>
    </location>
</feature>
<sequence length="533" mass="57224">MPYVIGGALLLCIGLWLAAVIVAIVAWLYPVFMLVGSTWAFVSTCLVLAGRGSRKPVLVTPNDVVNGTAGLRKPHGPFPPDWAWPSYLAAQWRRDLVASWHNAYGFIVRGWQWGFGYGIGSKLRWVSSCLTILIWSGVTLGAIVGAVQVLVIGAIALGLGWLGWGALVGSLRGYDHVVRRLRKASGSCAVCYHVMAVPAYRCGGCQVVHHDIRPGVLGAMSRTCGCGTKLPTTVLRASRRLEALCQRCDRPLRGGSGAVTDIRVPVFGPVSAGKTRLVHAGLVTLRDRAAAEGVVLDFVDEASRQAFLHGEQLITSGGDTAKTPAGQLPPAITVRFTRGGTAKARGQALVHLFDAAGEFFLDRDDNSELEFLDHAGGLVFVVDPFAIGWVRDQLGGALESRLAEAHPASGDPEQVYHVTARRLRDYGVETERRALAITVVKADLLTDLPWAADLCAGAVRDWLNTAGLDNLVLAAERDFAEVRYFVVSSVTGIRPGHRLTPAAPFRWLLGLGGFALGRAEKASREEKPTMEAS</sequence>
<dbReference type="RefSeq" id="WP_184723540.1">
    <property type="nucleotide sequence ID" value="NZ_JACHIW010000001.1"/>
</dbReference>
<dbReference type="AlphaFoldDB" id="A0A840Q442"/>
<dbReference type="InterPro" id="IPR045528">
    <property type="entry name" value="DO-GTPase2"/>
</dbReference>
<gene>
    <name evidence="3" type="ORF">BJ970_000679</name>
</gene>
<dbReference type="EMBL" id="JACHIW010000001">
    <property type="protein sequence ID" value="MBB5153145.1"/>
    <property type="molecule type" value="Genomic_DNA"/>
</dbReference>
<keyword evidence="1" id="KW-0472">Membrane</keyword>
<organism evidence="3 4">
    <name type="scientific">Saccharopolyspora phatthalungensis</name>
    <dbReference type="NCBI Taxonomy" id="664693"/>
    <lineage>
        <taxon>Bacteria</taxon>
        <taxon>Bacillati</taxon>
        <taxon>Actinomycetota</taxon>
        <taxon>Actinomycetes</taxon>
        <taxon>Pseudonocardiales</taxon>
        <taxon>Pseudonocardiaceae</taxon>
        <taxon>Saccharopolyspora</taxon>
    </lineage>
</organism>
<proteinExistence type="predicted"/>
<evidence type="ECO:0000259" key="2">
    <source>
        <dbReference type="Pfam" id="PF19993"/>
    </source>
</evidence>
<evidence type="ECO:0000256" key="1">
    <source>
        <dbReference type="SAM" id="Phobius"/>
    </source>
</evidence>
<evidence type="ECO:0000313" key="3">
    <source>
        <dbReference type="EMBL" id="MBB5153145.1"/>
    </source>
</evidence>
<feature type="transmembrane region" description="Helical" evidence="1">
    <location>
        <begin position="31"/>
        <end position="49"/>
    </location>
</feature>
<dbReference type="Pfam" id="PF19993">
    <property type="entry name" value="DO-GTPase2"/>
    <property type="match status" value="1"/>
</dbReference>
<feature type="domain" description="Double-GTPase 2" evidence="2">
    <location>
        <begin position="263"/>
        <end position="488"/>
    </location>
</feature>
<keyword evidence="1" id="KW-0812">Transmembrane</keyword>
<keyword evidence="4" id="KW-1185">Reference proteome</keyword>
<keyword evidence="1" id="KW-1133">Transmembrane helix</keyword>
<protein>
    <recommendedName>
        <fullName evidence="2">Double-GTPase 2 domain-containing protein</fullName>
    </recommendedName>
</protein>
<comment type="caution">
    <text evidence="3">The sequence shown here is derived from an EMBL/GenBank/DDBJ whole genome shotgun (WGS) entry which is preliminary data.</text>
</comment>
<dbReference type="Proteomes" id="UP000584374">
    <property type="component" value="Unassembled WGS sequence"/>
</dbReference>
<reference evidence="3 4" key="1">
    <citation type="submission" date="2020-08" db="EMBL/GenBank/DDBJ databases">
        <title>Sequencing the genomes of 1000 actinobacteria strains.</title>
        <authorList>
            <person name="Klenk H.-P."/>
        </authorList>
    </citation>
    <scope>NUCLEOTIDE SEQUENCE [LARGE SCALE GENOMIC DNA]</scope>
    <source>
        <strain evidence="3 4">DSM 45584</strain>
    </source>
</reference>
<name>A0A840Q442_9PSEU</name>
<evidence type="ECO:0000313" key="4">
    <source>
        <dbReference type="Proteomes" id="UP000584374"/>
    </source>
</evidence>
<feature type="transmembrane region" description="Helical" evidence="1">
    <location>
        <begin position="150"/>
        <end position="174"/>
    </location>
</feature>